<sequence>MVWLVAPDDVRVTSVREALAPYAWQSLRPEALCRRALAAMDRVDVHRPLPGAAERLAALSAFLDGRPWRSLTVQALSRQLVSAAERWRQEQAWLDIQLGLLLDDAG</sequence>
<dbReference type="OrthoDB" id="4226529at2"/>
<organism evidence="1 2">
    <name type="scientific">Streptomyces bungoensis</name>
    <dbReference type="NCBI Taxonomy" id="285568"/>
    <lineage>
        <taxon>Bacteria</taxon>
        <taxon>Bacillati</taxon>
        <taxon>Actinomycetota</taxon>
        <taxon>Actinomycetes</taxon>
        <taxon>Kitasatosporales</taxon>
        <taxon>Streptomycetaceae</taxon>
        <taxon>Streptomyces</taxon>
    </lineage>
</organism>
<evidence type="ECO:0000313" key="1">
    <source>
        <dbReference type="EMBL" id="KUN79880.1"/>
    </source>
</evidence>
<dbReference type="RefSeq" id="WP_061927412.1">
    <property type="nucleotide sequence ID" value="NZ_JBEYBH010000008.1"/>
</dbReference>
<dbReference type="Proteomes" id="UP000053024">
    <property type="component" value="Unassembled WGS sequence"/>
</dbReference>
<keyword evidence="2" id="KW-1185">Reference proteome</keyword>
<dbReference type="EMBL" id="LMWX01000050">
    <property type="protein sequence ID" value="KUN79880.1"/>
    <property type="molecule type" value="Genomic_DNA"/>
</dbReference>
<proteinExistence type="predicted"/>
<dbReference type="AlphaFoldDB" id="A0A101STH0"/>
<name>A0A101STH0_9ACTN</name>
<comment type="caution">
    <text evidence="1">The sequence shown here is derived from an EMBL/GenBank/DDBJ whole genome shotgun (WGS) entry which is preliminary data.</text>
</comment>
<reference evidence="1 2" key="1">
    <citation type="submission" date="2015-10" db="EMBL/GenBank/DDBJ databases">
        <title>Draft genome sequence of Streptomyces bungoensis DSM 41781, type strain for the species Streptomyces bungoensis.</title>
        <authorList>
            <person name="Ruckert C."/>
            <person name="Winkler A."/>
            <person name="Kalinowski J."/>
            <person name="Kampfer P."/>
            <person name="Glaeser S."/>
        </authorList>
    </citation>
    <scope>NUCLEOTIDE SEQUENCE [LARGE SCALE GENOMIC DNA]</scope>
    <source>
        <strain evidence="1 2">DSM 41781</strain>
    </source>
</reference>
<evidence type="ECO:0000313" key="2">
    <source>
        <dbReference type="Proteomes" id="UP000053024"/>
    </source>
</evidence>
<accession>A0A101STH0</accession>
<protein>
    <submittedName>
        <fullName evidence="1">Uncharacterized protein</fullName>
    </submittedName>
</protein>
<gene>
    <name evidence="1" type="ORF">AQJ66_27450</name>
</gene>